<protein>
    <submittedName>
        <fullName evidence="2">NAD(P)-binding protein</fullName>
    </submittedName>
</protein>
<organism evidence="2 3">
    <name type="scientific">Aspergillus lucknowensis</name>
    <dbReference type="NCBI Taxonomy" id="176173"/>
    <lineage>
        <taxon>Eukaryota</taxon>
        <taxon>Fungi</taxon>
        <taxon>Dikarya</taxon>
        <taxon>Ascomycota</taxon>
        <taxon>Pezizomycotina</taxon>
        <taxon>Eurotiomycetes</taxon>
        <taxon>Eurotiomycetidae</taxon>
        <taxon>Eurotiales</taxon>
        <taxon>Aspergillaceae</taxon>
        <taxon>Aspergillus</taxon>
        <taxon>Aspergillus subgen. Nidulantes</taxon>
    </lineage>
</organism>
<name>A0ABR4LHC8_9EURO</name>
<dbReference type="InterPro" id="IPR036291">
    <property type="entry name" value="NAD(P)-bd_dom_sf"/>
</dbReference>
<evidence type="ECO:0000313" key="3">
    <source>
        <dbReference type="Proteomes" id="UP001610432"/>
    </source>
</evidence>
<comment type="similarity">
    <text evidence="1">Belongs to the short-chain dehydrogenases/reductases (SDR) family.</text>
</comment>
<dbReference type="InterPro" id="IPR002347">
    <property type="entry name" value="SDR_fam"/>
</dbReference>
<gene>
    <name evidence="2" type="ORF">BJX67DRAFT_390262</name>
</gene>
<proteinExistence type="inferred from homology"/>
<dbReference type="GeneID" id="98149686"/>
<dbReference type="Gene3D" id="3.40.50.720">
    <property type="entry name" value="NAD(P)-binding Rossmann-like Domain"/>
    <property type="match status" value="1"/>
</dbReference>
<dbReference type="Pfam" id="PF00106">
    <property type="entry name" value="adh_short"/>
    <property type="match status" value="1"/>
</dbReference>
<sequence>MAPTIVLITGASRGIGRGLLEQYISKPHHTIIAANRDPSHATSQELTALPTAEGTVVKLVKLDATSETDGAVAAETLRASWGIEHIDILIANAGIAFVWPKIDDVRIEDIKAHFETNVFGFVRLYQAFAGFLRAARDPKLVTIGSSAANAITFPNAAYGPTKIVQHWYTKTISVQEPWLTAFPIDPGFVQTEMGNRGANNFGLEKAIISVDESVRGVVRVIDESTRETHSGKLWKWTGEEEPW</sequence>
<reference evidence="2 3" key="1">
    <citation type="submission" date="2024-07" db="EMBL/GenBank/DDBJ databases">
        <title>Section-level genome sequencing and comparative genomics of Aspergillus sections Usti and Cavernicolus.</title>
        <authorList>
            <consortium name="Lawrence Berkeley National Laboratory"/>
            <person name="Nybo J.L."/>
            <person name="Vesth T.C."/>
            <person name="Theobald S."/>
            <person name="Frisvad J.C."/>
            <person name="Larsen T.O."/>
            <person name="Kjaerboelling I."/>
            <person name="Rothschild-Mancinelli K."/>
            <person name="Lyhne E.K."/>
            <person name="Kogle M.E."/>
            <person name="Barry K."/>
            <person name="Clum A."/>
            <person name="Na H."/>
            <person name="Ledsgaard L."/>
            <person name="Lin J."/>
            <person name="Lipzen A."/>
            <person name="Kuo A."/>
            <person name="Riley R."/>
            <person name="Mondo S."/>
            <person name="Labutti K."/>
            <person name="Haridas S."/>
            <person name="Pangalinan J."/>
            <person name="Salamov A.A."/>
            <person name="Simmons B.A."/>
            <person name="Magnuson J.K."/>
            <person name="Chen J."/>
            <person name="Drula E."/>
            <person name="Henrissat B."/>
            <person name="Wiebenga A."/>
            <person name="Lubbers R.J."/>
            <person name="Gomes A.C."/>
            <person name="Macurrencykelacurrency M.R."/>
            <person name="Stajich J."/>
            <person name="Grigoriev I.V."/>
            <person name="Mortensen U.H."/>
            <person name="De Vries R.P."/>
            <person name="Baker S.E."/>
            <person name="Andersen M.R."/>
        </authorList>
    </citation>
    <scope>NUCLEOTIDE SEQUENCE [LARGE SCALE GENOMIC DNA]</scope>
    <source>
        <strain evidence="2 3">CBS 449.75</strain>
    </source>
</reference>
<keyword evidence="3" id="KW-1185">Reference proteome</keyword>
<dbReference type="PANTHER" id="PTHR43544">
    <property type="entry name" value="SHORT-CHAIN DEHYDROGENASE/REDUCTASE"/>
    <property type="match status" value="1"/>
</dbReference>
<dbReference type="Proteomes" id="UP001610432">
    <property type="component" value="Unassembled WGS sequence"/>
</dbReference>
<accession>A0ABR4LHC8</accession>
<dbReference type="InterPro" id="IPR051468">
    <property type="entry name" value="Fungal_SecMetab_SDRs"/>
</dbReference>
<evidence type="ECO:0000313" key="2">
    <source>
        <dbReference type="EMBL" id="KAL2863958.1"/>
    </source>
</evidence>
<dbReference type="SUPFAM" id="SSF51735">
    <property type="entry name" value="NAD(P)-binding Rossmann-fold domains"/>
    <property type="match status" value="1"/>
</dbReference>
<dbReference type="RefSeq" id="XP_070882937.1">
    <property type="nucleotide sequence ID" value="XM_071034614.1"/>
</dbReference>
<evidence type="ECO:0000256" key="1">
    <source>
        <dbReference type="ARBA" id="ARBA00006484"/>
    </source>
</evidence>
<dbReference type="PANTHER" id="PTHR43544:SF26">
    <property type="entry name" value="SHORT CHAIN DEHYDROGENASE_REDUCTASE FAMILY OXIDOREDUCTASE (JCVI)"/>
    <property type="match status" value="1"/>
</dbReference>
<dbReference type="EMBL" id="JBFXLQ010000045">
    <property type="protein sequence ID" value="KAL2863958.1"/>
    <property type="molecule type" value="Genomic_DNA"/>
</dbReference>
<comment type="caution">
    <text evidence="2">The sequence shown here is derived from an EMBL/GenBank/DDBJ whole genome shotgun (WGS) entry which is preliminary data.</text>
</comment>
<dbReference type="PRINTS" id="PR00081">
    <property type="entry name" value="GDHRDH"/>
</dbReference>